<sequence>MKYNIAVCREDDERYPNELRNLKGMPSLLYYKGNIEIINQHKNIAAIGSRTLSEQGSKLAYRTGIKIAEEGFNLVNGLALGCDTLALKGALSVNGKCVVFLPCGLDRILPASNQKLAEEILEKGGCLLSEYPEKTAVQKYRYVERDRLQSGISQGVIVIEAEQNSGTMHTADFAMRQYKRLACYAYSLLQMSSGNQYLENTGKSTVLHDETGLAAFLDNIKQSQSYEQMKLPF</sequence>
<dbReference type="InterPro" id="IPR057666">
    <property type="entry name" value="DrpA_SLOG"/>
</dbReference>
<accession>A0ABT2T7G0</accession>
<protein>
    <submittedName>
        <fullName evidence="3">DNA-protecting protein DprA</fullName>
    </submittedName>
</protein>
<dbReference type="RefSeq" id="WP_262575846.1">
    <property type="nucleotide sequence ID" value="NZ_JAOQKJ010000017.1"/>
</dbReference>
<feature type="domain" description="Smf/DprA SLOG" evidence="2">
    <location>
        <begin position="10"/>
        <end position="207"/>
    </location>
</feature>
<keyword evidence="4" id="KW-1185">Reference proteome</keyword>
<dbReference type="PANTHER" id="PTHR43022">
    <property type="entry name" value="PROTEIN SMF"/>
    <property type="match status" value="1"/>
</dbReference>
<evidence type="ECO:0000313" key="4">
    <source>
        <dbReference type="Proteomes" id="UP001652432"/>
    </source>
</evidence>
<evidence type="ECO:0000256" key="1">
    <source>
        <dbReference type="ARBA" id="ARBA00006525"/>
    </source>
</evidence>
<dbReference type="Proteomes" id="UP001652432">
    <property type="component" value="Unassembled WGS sequence"/>
</dbReference>
<dbReference type="SUPFAM" id="SSF102405">
    <property type="entry name" value="MCP/YpsA-like"/>
    <property type="match status" value="1"/>
</dbReference>
<evidence type="ECO:0000259" key="2">
    <source>
        <dbReference type="Pfam" id="PF02481"/>
    </source>
</evidence>
<dbReference type="Pfam" id="PF02481">
    <property type="entry name" value="DNA_processg_A"/>
    <property type="match status" value="1"/>
</dbReference>
<comment type="caution">
    <text evidence="3">The sequence shown here is derived from an EMBL/GenBank/DDBJ whole genome shotgun (WGS) entry which is preliminary data.</text>
</comment>
<proteinExistence type="inferred from homology"/>
<dbReference type="EMBL" id="JAOQKJ010000017">
    <property type="protein sequence ID" value="MCU6745811.1"/>
    <property type="molecule type" value="Genomic_DNA"/>
</dbReference>
<gene>
    <name evidence="3" type="ORF">OCV77_15145</name>
</gene>
<dbReference type="PANTHER" id="PTHR43022:SF1">
    <property type="entry name" value="PROTEIN SMF"/>
    <property type="match status" value="1"/>
</dbReference>
<evidence type="ECO:0000313" key="3">
    <source>
        <dbReference type="EMBL" id="MCU6745811.1"/>
    </source>
</evidence>
<name>A0ABT2T7G0_9FIRM</name>
<organism evidence="3 4">
    <name type="scientific">Suilimivivens aceti</name>
    <dbReference type="NCBI Taxonomy" id="2981774"/>
    <lineage>
        <taxon>Bacteria</taxon>
        <taxon>Bacillati</taxon>
        <taxon>Bacillota</taxon>
        <taxon>Clostridia</taxon>
        <taxon>Lachnospirales</taxon>
        <taxon>Lachnospiraceae</taxon>
        <taxon>Suilimivivens</taxon>
    </lineage>
</organism>
<comment type="similarity">
    <text evidence="1">Belongs to the DprA/Smf family.</text>
</comment>
<dbReference type="Gene3D" id="3.40.50.450">
    <property type="match status" value="1"/>
</dbReference>
<reference evidence="3 4" key="1">
    <citation type="journal article" date="2021" name="ISME Commun">
        <title>Automated analysis of genomic sequences facilitates high-throughput and comprehensive description of bacteria.</title>
        <authorList>
            <person name="Hitch T.C.A."/>
        </authorList>
    </citation>
    <scope>NUCLEOTIDE SEQUENCE [LARGE SCALE GENOMIC DNA]</scope>
    <source>
        <strain evidence="3 4">Sanger_18</strain>
    </source>
</reference>
<dbReference type="InterPro" id="IPR003488">
    <property type="entry name" value="DprA"/>
</dbReference>